<dbReference type="Gene3D" id="3.90.550.10">
    <property type="entry name" value="Spore Coat Polysaccharide Biosynthesis Protein SpsA, Chain A"/>
    <property type="match status" value="1"/>
</dbReference>
<protein>
    <recommendedName>
        <fullName evidence="2">Hemolytic protein HlpA-like protein</fullName>
    </recommendedName>
</protein>
<evidence type="ECO:0000313" key="1">
    <source>
        <dbReference type="EMBL" id="MPL65752.1"/>
    </source>
</evidence>
<dbReference type="AlphaFoldDB" id="A0A644THN2"/>
<dbReference type="EMBL" id="VSSQ01000029">
    <property type="protein sequence ID" value="MPL65752.1"/>
    <property type="molecule type" value="Genomic_DNA"/>
</dbReference>
<dbReference type="InterPro" id="IPR029044">
    <property type="entry name" value="Nucleotide-diphossugar_trans"/>
</dbReference>
<comment type="caution">
    <text evidence="1">The sequence shown here is derived from an EMBL/GenBank/DDBJ whole genome shotgun (WGS) entry which is preliminary data.</text>
</comment>
<name>A0A644THN2_9ZZZZ</name>
<dbReference type="SUPFAM" id="SSF53448">
    <property type="entry name" value="Nucleotide-diphospho-sugar transferases"/>
    <property type="match status" value="1"/>
</dbReference>
<organism evidence="1">
    <name type="scientific">bioreactor metagenome</name>
    <dbReference type="NCBI Taxonomy" id="1076179"/>
    <lineage>
        <taxon>unclassified sequences</taxon>
        <taxon>metagenomes</taxon>
        <taxon>ecological metagenomes</taxon>
    </lineage>
</organism>
<gene>
    <name evidence="1" type="ORF">SDC9_11416</name>
</gene>
<sequence length="308" mass="36333">MSDFVLTTPVVLTIFNRAHLAKRVFEEIRRAKPTKLYVIADGPRPNHPYDKERCLAARAVVEAVDWDCQVFKNYSDDNLGCGRRTASGLDWVFSMEEQAIIFDDDCLPHQTLFRFYQEMLDRYRGDDRIVSISGNNYRFSGQRLHYSYHFSRFPHLWGWATWRDVWQRYYDFKINLWPEIRDNNWLTDIFGLVQAEAGPSSEVFKTICRDEDIRYWSRKFNIIHKEMWNTWDYQFFFMCFLQNGLAVLPNVNLVSNIGFGDEATHTCSVTELANVPTEPMTFPVLHPPFMIADAFADAYMQLIFNRSC</sequence>
<proteinExistence type="predicted"/>
<accession>A0A644THN2</accession>
<evidence type="ECO:0008006" key="2">
    <source>
        <dbReference type="Google" id="ProtNLM"/>
    </source>
</evidence>
<reference evidence="1" key="1">
    <citation type="submission" date="2019-08" db="EMBL/GenBank/DDBJ databases">
        <authorList>
            <person name="Kucharzyk K."/>
            <person name="Murdoch R.W."/>
            <person name="Higgins S."/>
            <person name="Loffler F."/>
        </authorList>
    </citation>
    <scope>NUCLEOTIDE SEQUENCE</scope>
</reference>